<sequence>MAYPRLHRCLSNAWYEWNSIELTIPKGIKDKKLSLLIHIIMKIYNKKGFDKSKPL</sequence>
<dbReference type="Proteomes" id="UP000318242">
    <property type="component" value="Unassembled WGS sequence"/>
</dbReference>
<proteinExistence type="predicted"/>
<comment type="caution">
    <text evidence="1">The sequence shown here is derived from an EMBL/GenBank/DDBJ whole genome shotgun (WGS) entry which is preliminary data.</text>
</comment>
<accession>A0A4Y3IK83</accession>
<protein>
    <submittedName>
        <fullName evidence="1">Uncharacterized protein</fullName>
    </submittedName>
</protein>
<name>A0A4Y3IK83_9VIBR</name>
<keyword evidence="2" id="KW-1185">Reference proteome</keyword>
<dbReference type="AlphaFoldDB" id="A0A4Y3IK83"/>
<dbReference type="EMBL" id="BJLH01000004">
    <property type="protein sequence ID" value="GEA59786.1"/>
    <property type="molecule type" value="Genomic_DNA"/>
</dbReference>
<gene>
    <name evidence="1" type="ORF">VCO01S_09790</name>
</gene>
<reference evidence="1 2" key="1">
    <citation type="submission" date="2019-06" db="EMBL/GenBank/DDBJ databases">
        <title>Whole genome shotgun sequence of Vibrio comitans NBRC 102076.</title>
        <authorList>
            <person name="Hosoyama A."/>
            <person name="Uohara A."/>
            <person name="Ohji S."/>
            <person name="Ichikawa N."/>
        </authorList>
    </citation>
    <scope>NUCLEOTIDE SEQUENCE [LARGE SCALE GENOMIC DNA]</scope>
    <source>
        <strain evidence="1 2">NBRC 102076</strain>
    </source>
</reference>
<evidence type="ECO:0000313" key="1">
    <source>
        <dbReference type="EMBL" id="GEA59786.1"/>
    </source>
</evidence>
<evidence type="ECO:0000313" key="2">
    <source>
        <dbReference type="Proteomes" id="UP000318242"/>
    </source>
</evidence>
<organism evidence="1 2">
    <name type="scientific">Vibrio comitans NBRC 102076</name>
    <dbReference type="NCBI Taxonomy" id="1219078"/>
    <lineage>
        <taxon>Bacteria</taxon>
        <taxon>Pseudomonadati</taxon>
        <taxon>Pseudomonadota</taxon>
        <taxon>Gammaproteobacteria</taxon>
        <taxon>Vibrionales</taxon>
        <taxon>Vibrionaceae</taxon>
        <taxon>Vibrio</taxon>
    </lineage>
</organism>